<dbReference type="OrthoDB" id="5244716at2"/>
<dbReference type="NCBIfam" id="TIGR02937">
    <property type="entry name" value="sigma70-ECF"/>
    <property type="match status" value="1"/>
</dbReference>
<keyword evidence="5" id="KW-0804">Transcription</keyword>
<evidence type="ECO:0000259" key="6">
    <source>
        <dbReference type="Pfam" id="PF04542"/>
    </source>
</evidence>
<name>A0A0B2BSY9_9ACTN</name>
<dbReference type="SUPFAM" id="SSF88946">
    <property type="entry name" value="Sigma2 domain of RNA polymerase sigma factors"/>
    <property type="match status" value="1"/>
</dbReference>
<keyword evidence="4" id="KW-0238">DNA-binding</keyword>
<dbReference type="Pfam" id="PF08281">
    <property type="entry name" value="Sigma70_r4_2"/>
    <property type="match status" value="1"/>
</dbReference>
<dbReference type="InterPro" id="IPR013325">
    <property type="entry name" value="RNA_pol_sigma_r2"/>
</dbReference>
<dbReference type="PANTHER" id="PTHR43133">
    <property type="entry name" value="RNA POLYMERASE ECF-TYPE SIGMA FACTO"/>
    <property type="match status" value="1"/>
</dbReference>
<dbReference type="PANTHER" id="PTHR43133:SF8">
    <property type="entry name" value="RNA POLYMERASE SIGMA FACTOR HI_1459-RELATED"/>
    <property type="match status" value="1"/>
</dbReference>
<feature type="domain" description="RNA polymerase sigma-70 region 2" evidence="6">
    <location>
        <begin position="23"/>
        <end position="90"/>
    </location>
</feature>
<dbReference type="RefSeq" id="WP_039341721.1">
    <property type="nucleotide sequence ID" value="NZ_PGEZ01000001.1"/>
</dbReference>
<accession>A0A0B2BSY9</accession>
<dbReference type="GO" id="GO:0016987">
    <property type="term" value="F:sigma factor activity"/>
    <property type="evidence" value="ECO:0007669"/>
    <property type="project" value="UniProtKB-KW"/>
</dbReference>
<dbReference type="AlphaFoldDB" id="A0A0B2BSY9"/>
<sequence>MEVEDGTLAAARSGDPVALDALLRTIRPMVLRRCARVLPYRQDAEEAAQEALLTVAERIGDYAGRGSFAGWVSAIATNQARMTYRSLRRRFAETGLAELPEAPDPRRVSIIAGSRVDLMDAIDALEATHPETVEAFLLRDVAGLAYSDIAVTTGAPLGTVKARIHTARRFVRGRLVDADGTR</sequence>
<organism evidence="8 9">
    <name type="scientific">Mumia flava</name>
    <dbReference type="NCBI Taxonomy" id="1348852"/>
    <lineage>
        <taxon>Bacteria</taxon>
        <taxon>Bacillati</taxon>
        <taxon>Actinomycetota</taxon>
        <taxon>Actinomycetes</taxon>
        <taxon>Propionibacteriales</taxon>
        <taxon>Nocardioidaceae</taxon>
        <taxon>Mumia</taxon>
    </lineage>
</organism>
<protein>
    <submittedName>
        <fullName evidence="8">RNA polymerase sigma-70 factor (ECF subfamily)</fullName>
    </submittedName>
</protein>
<dbReference type="GO" id="GO:0003677">
    <property type="term" value="F:DNA binding"/>
    <property type="evidence" value="ECO:0007669"/>
    <property type="project" value="UniProtKB-KW"/>
</dbReference>
<dbReference type="Proteomes" id="UP000230842">
    <property type="component" value="Unassembled WGS sequence"/>
</dbReference>
<dbReference type="InterPro" id="IPR036388">
    <property type="entry name" value="WH-like_DNA-bd_sf"/>
</dbReference>
<comment type="caution">
    <text evidence="8">The sequence shown here is derived from an EMBL/GenBank/DDBJ whole genome shotgun (WGS) entry which is preliminary data.</text>
</comment>
<keyword evidence="3" id="KW-0731">Sigma factor</keyword>
<gene>
    <name evidence="8" type="ORF">CLV56_1501</name>
</gene>
<keyword evidence="9" id="KW-1185">Reference proteome</keyword>
<evidence type="ECO:0000259" key="7">
    <source>
        <dbReference type="Pfam" id="PF08281"/>
    </source>
</evidence>
<dbReference type="EMBL" id="PGEZ01000001">
    <property type="protein sequence ID" value="PJJ57274.1"/>
    <property type="molecule type" value="Genomic_DNA"/>
</dbReference>
<dbReference type="InterPro" id="IPR013324">
    <property type="entry name" value="RNA_pol_sigma_r3/r4-like"/>
</dbReference>
<dbReference type="SUPFAM" id="SSF88659">
    <property type="entry name" value="Sigma3 and sigma4 domains of RNA polymerase sigma factors"/>
    <property type="match status" value="1"/>
</dbReference>
<evidence type="ECO:0000313" key="8">
    <source>
        <dbReference type="EMBL" id="PJJ57274.1"/>
    </source>
</evidence>
<evidence type="ECO:0000256" key="1">
    <source>
        <dbReference type="ARBA" id="ARBA00010641"/>
    </source>
</evidence>
<feature type="domain" description="RNA polymerase sigma factor 70 region 4 type 2" evidence="7">
    <location>
        <begin position="130"/>
        <end position="169"/>
    </location>
</feature>
<dbReference type="Pfam" id="PF04542">
    <property type="entry name" value="Sigma70_r2"/>
    <property type="match status" value="1"/>
</dbReference>
<comment type="similarity">
    <text evidence="1">Belongs to the sigma-70 factor family. ECF subfamily.</text>
</comment>
<evidence type="ECO:0000256" key="5">
    <source>
        <dbReference type="ARBA" id="ARBA00023163"/>
    </source>
</evidence>
<evidence type="ECO:0000313" key="9">
    <source>
        <dbReference type="Proteomes" id="UP000230842"/>
    </source>
</evidence>
<proteinExistence type="inferred from homology"/>
<dbReference type="Gene3D" id="1.10.10.10">
    <property type="entry name" value="Winged helix-like DNA-binding domain superfamily/Winged helix DNA-binding domain"/>
    <property type="match status" value="1"/>
</dbReference>
<dbReference type="GO" id="GO:0006352">
    <property type="term" value="P:DNA-templated transcription initiation"/>
    <property type="evidence" value="ECO:0007669"/>
    <property type="project" value="InterPro"/>
</dbReference>
<reference evidence="8 9" key="1">
    <citation type="submission" date="2017-11" db="EMBL/GenBank/DDBJ databases">
        <title>Genomic Encyclopedia of Archaeal and Bacterial Type Strains, Phase II (KMG-II): From Individual Species to Whole Genera.</title>
        <authorList>
            <person name="Goeker M."/>
        </authorList>
    </citation>
    <scope>NUCLEOTIDE SEQUENCE [LARGE SCALE GENOMIC DNA]</scope>
    <source>
        <strain evidence="8 9">DSM 27763</strain>
    </source>
</reference>
<dbReference type="InterPro" id="IPR007627">
    <property type="entry name" value="RNA_pol_sigma70_r2"/>
</dbReference>
<evidence type="ECO:0000256" key="2">
    <source>
        <dbReference type="ARBA" id="ARBA00023015"/>
    </source>
</evidence>
<evidence type="ECO:0000256" key="4">
    <source>
        <dbReference type="ARBA" id="ARBA00023125"/>
    </source>
</evidence>
<dbReference type="InterPro" id="IPR013249">
    <property type="entry name" value="RNA_pol_sigma70_r4_t2"/>
</dbReference>
<dbReference type="InterPro" id="IPR039425">
    <property type="entry name" value="RNA_pol_sigma-70-like"/>
</dbReference>
<dbReference type="InterPro" id="IPR014284">
    <property type="entry name" value="RNA_pol_sigma-70_dom"/>
</dbReference>
<dbReference type="Gene3D" id="1.10.1740.10">
    <property type="match status" value="1"/>
</dbReference>
<keyword evidence="2" id="KW-0805">Transcription regulation</keyword>
<evidence type="ECO:0000256" key="3">
    <source>
        <dbReference type="ARBA" id="ARBA00023082"/>
    </source>
</evidence>